<keyword evidence="1" id="KW-0285">Flavoprotein</keyword>
<protein>
    <submittedName>
        <fullName evidence="5">PAS domain-containing protein</fullName>
    </submittedName>
</protein>
<sequence length="176" mass="19841">MNANIALSVAHAQNDHPLVFINKKFELLTQYSSQELIGVNCRLLQGSASHEHNTKSRQAIHEFLSTPEINNIRTSLVNYRKDKTPFINLLFMSKLTSSSGELKFIFASQFEISNSQSHLLDDYNNELRQTLRDINPILSESNIMSEGSLIAIANTSKSIAQAKLLLDDLEKNMNSF</sequence>
<dbReference type="KEGG" id="ssam:E3D00_05790"/>
<keyword evidence="3" id="KW-0157">Chromophore</keyword>
<dbReference type="SUPFAM" id="SSF55785">
    <property type="entry name" value="PYP-like sensor domain (PAS domain)"/>
    <property type="match status" value="1"/>
</dbReference>
<accession>A0A4Y6UK94</accession>
<evidence type="ECO:0000256" key="1">
    <source>
        <dbReference type="ARBA" id="ARBA00022630"/>
    </source>
</evidence>
<evidence type="ECO:0000256" key="3">
    <source>
        <dbReference type="ARBA" id="ARBA00022991"/>
    </source>
</evidence>
<dbReference type="Gene3D" id="3.30.450.20">
    <property type="entry name" value="PAS domain"/>
    <property type="match status" value="1"/>
</dbReference>
<gene>
    <name evidence="5" type="ORF">E3D00_05790</name>
</gene>
<dbReference type="InterPro" id="IPR000014">
    <property type="entry name" value="PAS"/>
</dbReference>
<dbReference type="InterPro" id="IPR035965">
    <property type="entry name" value="PAS-like_dom_sf"/>
</dbReference>
<evidence type="ECO:0000313" key="6">
    <source>
        <dbReference type="Proteomes" id="UP000316313"/>
    </source>
</evidence>
<evidence type="ECO:0000256" key="2">
    <source>
        <dbReference type="ARBA" id="ARBA00022643"/>
    </source>
</evidence>
<keyword evidence="2" id="KW-0288">FMN</keyword>
<evidence type="ECO:0000313" key="5">
    <source>
        <dbReference type="EMBL" id="QDH18013.1"/>
    </source>
</evidence>
<dbReference type="Proteomes" id="UP000316313">
    <property type="component" value="Chromosome"/>
</dbReference>
<name>A0A4Y6UK94_9PROT</name>
<keyword evidence="6" id="KW-1185">Reference proteome</keyword>
<feature type="domain" description="PAS" evidence="4">
    <location>
        <begin position="14"/>
        <end position="113"/>
    </location>
</feature>
<dbReference type="PANTHER" id="PTHR47429">
    <property type="entry name" value="PROTEIN TWIN LOV 1"/>
    <property type="match status" value="1"/>
</dbReference>
<dbReference type="PANTHER" id="PTHR47429:SF2">
    <property type="entry name" value="PROTEIN TWIN LOV 1"/>
    <property type="match status" value="1"/>
</dbReference>
<proteinExistence type="predicted"/>
<organism evidence="5 6">
    <name type="scientific">Swingsia samuiensis</name>
    <dbReference type="NCBI Taxonomy" id="1293412"/>
    <lineage>
        <taxon>Bacteria</taxon>
        <taxon>Pseudomonadati</taxon>
        <taxon>Pseudomonadota</taxon>
        <taxon>Alphaproteobacteria</taxon>
        <taxon>Acetobacterales</taxon>
        <taxon>Acetobacteraceae</taxon>
        <taxon>Swingsia</taxon>
    </lineage>
</organism>
<evidence type="ECO:0000259" key="4">
    <source>
        <dbReference type="Pfam" id="PF13426"/>
    </source>
</evidence>
<dbReference type="EMBL" id="CP038141">
    <property type="protein sequence ID" value="QDH18013.1"/>
    <property type="molecule type" value="Genomic_DNA"/>
</dbReference>
<dbReference type="Pfam" id="PF13426">
    <property type="entry name" value="PAS_9"/>
    <property type="match status" value="1"/>
</dbReference>
<dbReference type="OrthoDB" id="7991996at2"/>
<reference evidence="5 6" key="1">
    <citation type="submission" date="2019-03" db="EMBL/GenBank/DDBJ databases">
        <title>The complete genome sequence of Swingsia samuiensis NBRC107927(T).</title>
        <authorList>
            <person name="Chua K.-O."/>
            <person name="Chan K.-G."/>
            <person name="See-Too W.-S."/>
        </authorList>
    </citation>
    <scope>NUCLEOTIDE SEQUENCE [LARGE SCALE GENOMIC DNA]</scope>
    <source>
        <strain evidence="5 6">AH83</strain>
    </source>
</reference>
<dbReference type="AlphaFoldDB" id="A0A4Y6UK94"/>